<name>A0A0G2A7Q4_9BACT</name>
<dbReference type="InterPro" id="IPR036034">
    <property type="entry name" value="PDZ_sf"/>
</dbReference>
<reference evidence="8 9" key="1">
    <citation type="journal article" date="2015" name="Nature">
        <title>rRNA introns, odd ribosomes, and small enigmatic genomes across a large radiation of phyla.</title>
        <authorList>
            <person name="Brown C.T."/>
            <person name="Hug L.A."/>
            <person name="Thomas B.C."/>
            <person name="Sharon I."/>
            <person name="Castelle C.J."/>
            <person name="Singh A."/>
            <person name="Wilkins M.J."/>
            <person name="Williams K.H."/>
            <person name="Banfield J.F."/>
        </authorList>
    </citation>
    <scope>NUCLEOTIDE SEQUENCE [LARGE SCALE GENOMIC DNA]</scope>
</reference>
<dbReference type="InterPro" id="IPR001478">
    <property type="entry name" value="PDZ"/>
</dbReference>
<feature type="chain" id="PRO_5002541920" evidence="5">
    <location>
        <begin position="22"/>
        <end position="475"/>
    </location>
</feature>
<dbReference type="SUPFAM" id="SSF50156">
    <property type="entry name" value="PDZ domain-like"/>
    <property type="match status" value="1"/>
</dbReference>
<evidence type="ECO:0000259" key="6">
    <source>
        <dbReference type="SMART" id="SM00228"/>
    </source>
</evidence>
<feature type="domain" description="Tail specific protease" evidence="7">
    <location>
        <begin position="201"/>
        <end position="409"/>
    </location>
</feature>
<dbReference type="Gene3D" id="2.30.42.10">
    <property type="match status" value="1"/>
</dbReference>
<keyword evidence="4" id="KW-0720">Serine protease</keyword>
<dbReference type="Pfam" id="PF13180">
    <property type="entry name" value="PDZ_2"/>
    <property type="match status" value="1"/>
</dbReference>
<protein>
    <submittedName>
        <fullName evidence="8">Carboxyl-terminal protease</fullName>
    </submittedName>
</protein>
<dbReference type="CDD" id="cd06782">
    <property type="entry name" value="cpPDZ_CPP-like"/>
    <property type="match status" value="1"/>
</dbReference>
<comment type="caution">
    <text evidence="8">The sequence shown here is derived from an EMBL/GenBank/DDBJ whole genome shotgun (WGS) entry which is preliminary data.</text>
</comment>
<dbReference type="InterPro" id="IPR004447">
    <property type="entry name" value="Peptidase_S41A"/>
</dbReference>
<dbReference type="SMART" id="SM00245">
    <property type="entry name" value="TSPc"/>
    <property type="match status" value="1"/>
</dbReference>
<dbReference type="Gene3D" id="3.30.750.44">
    <property type="match status" value="1"/>
</dbReference>
<dbReference type="SUPFAM" id="SSF52096">
    <property type="entry name" value="ClpP/crotonase"/>
    <property type="match status" value="1"/>
</dbReference>
<dbReference type="Pfam" id="PF03572">
    <property type="entry name" value="Peptidase_S41"/>
    <property type="match status" value="1"/>
</dbReference>
<keyword evidence="5" id="KW-0732">Signal</keyword>
<dbReference type="AlphaFoldDB" id="A0A0G2A7Q4"/>
<evidence type="ECO:0000256" key="5">
    <source>
        <dbReference type="SAM" id="SignalP"/>
    </source>
</evidence>
<dbReference type="GO" id="GO:0006508">
    <property type="term" value="P:proteolysis"/>
    <property type="evidence" value="ECO:0007669"/>
    <property type="project" value="UniProtKB-KW"/>
</dbReference>
<dbReference type="Gene3D" id="3.90.226.10">
    <property type="entry name" value="2-enoyl-CoA Hydratase, Chain A, domain 1"/>
    <property type="match status" value="1"/>
</dbReference>
<keyword evidence="3" id="KW-0378">Hydrolase</keyword>
<organism evidence="8 9">
    <name type="scientific">Candidatus Giovannonibacteria bacterium GW2011_GWA2_53_7</name>
    <dbReference type="NCBI Taxonomy" id="1618650"/>
    <lineage>
        <taxon>Bacteria</taxon>
        <taxon>Candidatus Giovannoniibacteriota</taxon>
    </lineage>
</organism>
<dbReference type="Proteomes" id="UP000034290">
    <property type="component" value="Unassembled WGS sequence"/>
</dbReference>
<dbReference type="InterPro" id="IPR005151">
    <property type="entry name" value="Tail-specific_protease"/>
</dbReference>
<feature type="signal peptide" evidence="5">
    <location>
        <begin position="1"/>
        <end position="21"/>
    </location>
</feature>
<dbReference type="InterPro" id="IPR029045">
    <property type="entry name" value="ClpP/crotonase-like_dom_sf"/>
</dbReference>
<gene>
    <name evidence="8" type="ORF">UY81_C0008G0009</name>
</gene>
<dbReference type="SMART" id="SM00228">
    <property type="entry name" value="PDZ"/>
    <property type="match status" value="1"/>
</dbReference>
<dbReference type="GO" id="GO:0008236">
    <property type="term" value="F:serine-type peptidase activity"/>
    <property type="evidence" value="ECO:0007669"/>
    <property type="project" value="UniProtKB-KW"/>
</dbReference>
<proteinExistence type="inferred from homology"/>
<dbReference type="EMBL" id="LCRM01000008">
    <property type="protein sequence ID" value="KKW36957.1"/>
    <property type="molecule type" value="Genomic_DNA"/>
</dbReference>
<evidence type="ECO:0000259" key="7">
    <source>
        <dbReference type="SMART" id="SM00245"/>
    </source>
</evidence>
<dbReference type="PANTHER" id="PTHR32060:SF22">
    <property type="entry name" value="CARBOXYL-TERMINAL-PROCESSING PEPTIDASE 3, CHLOROPLASTIC"/>
    <property type="match status" value="1"/>
</dbReference>
<accession>A0A0G2A7Q4</accession>
<evidence type="ECO:0000313" key="8">
    <source>
        <dbReference type="EMBL" id="KKW36957.1"/>
    </source>
</evidence>
<keyword evidence="2 8" id="KW-0645">Protease</keyword>
<dbReference type="GO" id="GO:0007165">
    <property type="term" value="P:signal transduction"/>
    <property type="evidence" value="ECO:0007669"/>
    <property type="project" value="TreeGrafter"/>
</dbReference>
<evidence type="ECO:0000256" key="2">
    <source>
        <dbReference type="ARBA" id="ARBA00022670"/>
    </source>
</evidence>
<feature type="domain" description="PDZ" evidence="6">
    <location>
        <begin position="122"/>
        <end position="199"/>
    </location>
</feature>
<dbReference type="GO" id="GO:0030288">
    <property type="term" value="C:outer membrane-bounded periplasmic space"/>
    <property type="evidence" value="ECO:0007669"/>
    <property type="project" value="TreeGrafter"/>
</dbReference>
<dbReference type="PANTHER" id="PTHR32060">
    <property type="entry name" value="TAIL-SPECIFIC PROTEASE"/>
    <property type="match status" value="1"/>
</dbReference>
<sequence length="475" mass="52005">MVTRILLAFFTCLFLSAPAVAASTSGSKNIFDEVDTLTCAQVEVVLDQPPIADDASVDARYLRRVFETYALLSRCALNKPTRVEFYDAVLRGMVAALGDPHSEYLNEEDLKESQEESTGQFFGIGTTLEKQPRVGAMRTLKVLVPRPGAPADKAGLKSGDIVTKINDRFVTSYKNVRAALEDIKGPRGTTVKLLVIRDGVPQPFVLTIARDEIKTEFYKTTLLPSKWFVAKIKSFEGKRVVETKMLETCLHIHSEYKKALKREPNIRGFVLDLRDNPGGFLDGAQCAVDLFATESLRGKALISIETRDGLKAHESTIDPKDMLRGKPLVVLVNEGSASASEIVAKAVQYYNLGVVVGTKTFGKGSIQIVMPLSDERTAVKYTYAQYLVGPTSAPTPVQGVGVTPNIFARARSDGSEKAAADFRESDLVGALPTSTVAKDLVIQRTKETNPALYTEIYNLITKAPFNMEVTDELLP</sequence>
<evidence type="ECO:0000256" key="1">
    <source>
        <dbReference type="ARBA" id="ARBA00009179"/>
    </source>
</evidence>
<evidence type="ECO:0000256" key="4">
    <source>
        <dbReference type="ARBA" id="ARBA00022825"/>
    </source>
</evidence>
<evidence type="ECO:0000313" key="9">
    <source>
        <dbReference type="Proteomes" id="UP000034290"/>
    </source>
</evidence>
<comment type="similarity">
    <text evidence="1">Belongs to the peptidase S41A family.</text>
</comment>
<dbReference type="GO" id="GO:0004175">
    <property type="term" value="F:endopeptidase activity"/>
    <property type="evidence" value="ECO:0007669"/>
    <property type="project" value="TreeGrafter"/>
</dbReference>
<evidence type="ECO:0000256" key="3">
    <source>
        <dbReference type="ARBA" id="ARBA00022801"/>
    </source>
</evidence>
<dbReference type="CDD" id="cd07560">
    <property type="entry name" value="Peptidase_S41_CPP"/>
    <property type="match status" value="1"/>
</dbReference>